<organism evidence="2 3">
    <name type="scientific">Lentithecium fluviatile CBS 122367</name>
    <dbReference type="NCBI Taxonomy" id="1168545"/>
    <lineage>
        <taxon>Eukaryota</taxon>
        <taxon>Fungi</taxon>
        <taxon>Dikarya</taxon>
        <taxon>Ascomycota</taxon>
        <taxon>Pezizomycotina</taxon>
        <taxon>Dothideomycetes</taxon>
        <taxon>Pleosporomycetidae</taxon>
        <taxon>Pleosporales</taxon>
        <taxon>Massarineae</taxon>
        <taxon>Lentitheciaceae</taxon>
        <taxon>Lentithecium</taxon>
    </lineage>
</organism>
<name>A0A6G1IJ56_9PLEO</name>
<evidence type="ECO:0000259" key="1">
    <source>
        <dbReference type="Pfam" id="PF01612"/>
    </source>
</evidence>
<sequence>MASPNQAPPSGLIDTPESISSLVSTLSTLPTNPPSLYLDLEGINLSRSGSISILQLFILPTATTHLVDIHTLGTLAFTTPSATGDTLKSILESAAVPKAFFDVRCDSDALYSHFGINLAGVVDIQLLELATRSGSKRFISGLAKCMERDLPMTSAERQTWMATKETGRRLFAPERGGSYEVFNKRPLPQEIREYCMQDVKFLPRLWRFYYDKLTPVWKARVEDAAKARVRESQSARFVGQGQHMALGPWG</sequence>
<dbReference type="GO" id="GO:0003676">
    <property type="term" value="F:nucleic acid binding"/>
    <property type="evidence" value="ECO:0007669"/>
    <property type="project" value="InterPro"/>
</dbReference>
<dbReference type="InterPro" id="IPR012337">
    <property type="entry name" value="RNaseH-like_sf"/>
</dbReference>
<evidence type="ECO:0000313" key="2">
    <source>
        <dbReference type="EMBL" id="KAF2678020.1"/>
    </source>
</evidence>
<dbReference type="GO" id="GO:0006139">
    <property type="term" value="P:nucleobase-containing compound metabolic process"/>
    <property type="evidence" value="ECO:0007669"/>
    <property type="project" value="InterPro"/>
</dbReference>
<proteinExistence type="predicted"/>
<dbReference type="Gene3D" id="3.30.420.10">
    <property type="entry name" value="Ribonuclease H-like superfamily/Ribonuclease H"/>
    <property type="match status" value="1"/>
</dbReference>
<dbReference type="Pfam" id="PF01612">
    <property type="entry name" value="DNA_pol_A_exo1"/>
    <property type="match status" value="1"/>
</dbReference>
<dbReference type="InterPro" id="IPR002562">
    <property type="entry name" value="3'-5'_exonuclease_dom"/>
</dbReference>
<dbReference type="InterPro" id="IPR036397">
    <property type="entry name" value="RNaseH_sf"/>
</dbReference>
<dbReference type="EMBL" id="MU005615">
    <property type="protein sequence ID" value="KAF2678020.1"/>
    <property type="molecule type" value="Genomic_DNA"/>
</dbReference>
<dbReference type="PANTHER" id="PTHR43040">
    <property type="entry name" value="RIBONUCLEASE D"/>
    <property type="match status" value="1"/>
</dbReference>
<dbReference type="Proteomes" id="UP000799291">
    <property type="component" value="Unassembled WGS sequence"/>
</dbReference>
<reference evidence="2" key="1">
    <citation type="journal article" date="2020" name="Stud. Mycol.">
        <title>101 Dothideomycetes genomes: a test case for predicting lifestyles and emergence of pathogens.</title>
        <authorList>
            <person name="Haridas S."/>
            <person name="Albert R."/>
            <person name="Binder M."/>
            <person name="Bloem J."/>
            <person name="Labutti K."/>
            <person name="Salamov A."/>
            <person name="Andreopoulos B."/>
            <person name="Baker S."/>
            <person name="Barry K."/>
            <person name="Bills G."/>
            <person name="Bluhm B."/>
            <person name="Cannon C."/>
            <person name="Castanera R."/>
            <person name="Culley D."/>
            <person name="Daum C."/>
            <person name="Ezra D."/>
            <person name="Gonzalez J."/>
            <person name="Henrissat B."/>
            <person name="Kuo A."/>
            <person name="Liang C."/>
            <person name="Lipzen A."/>
            <person name="Lutzoni F."/>
            <person name="Magnuson J."/>
            <person name="Mondo S."/>
            <person name="Nolan M."/>
            <person name="Ohm R."/>
            <person name="Pangilinan J."/>
            <person name="Park H.-J."/>
            <person name="Ramirez L."/>
            <person name="Alfaro M."/>
            <person name="Sun H."/>
            <person name="Tritt A."/>
            <person name="Yoshinaga Y."/>
            <person name="Zwiers L.-H."/>
            <person name="Turgeon B."/>
            <person name="Goodwin S."/>
            <person name="Spatafora J."/>
            <person name="Crous P."/>
            <person name="Grigoriev I."/>
        </authorList>
    </citation>
    <scope>NUCLEOTIDE SEQUENCE</scope>
    <source>
        <strain evidence="2">CBS 122367</strain>
    </source>
</reference>
<evidence type="ECO:0000313" key="3">
    <source>
        <dbReference type="Proteomes" id="UP000799291"/>
    </source>
</evidence>
<dbReference type="AlphaFoldDB" id="A0A6G1IJ56"/>
<dbReference type="PANTHER" id="PTHR43040:SF1">
    <property type="entry name" value="RIBONUCLEASE D"/>
    <property type="match status" value="1"/>
</dbReference>
<protein>
    <recommendedName>
        <fullName evidence="1">3'-5' exonuclease domain-containing protein</fullName>
    </recommendedName>
</protein>
<dbReference type="SUPFAM" id="SSF53098">
    <property type="entry name" value="Ribonuclease H-like"/>
    <property type="match status" value="1"/>
</dbReference>
<feature type="domain" description="3'-5' exonuclease" evidence="1">
    <location>
        <begin position="15"/>
        <end position="206"/>
    </location>
</feature>
<gene>
    <name evidence="2" type="ORF">K458DRAFT_423432</name>
</gene>
<keyword evidence="3" id="KW-1185">Reference proteome</keyword>
<accession>A0A6G1IJ56</accession>
<dbReference type="GO" id="GO:0008408">
    <property type="term" value="F:3'-5' exonuclease activity"/>
    <property type="evidence" value="ECO:0007669"/>
    <property type="project" value="InterPro"/>
</dbReference>
<dbReference type="OrthoDB" id="26838at2759"/>